<protein>
    <recommendedName>
        <fullName evidence="1">Phospholipase/carboxylesterase/thioesterase domain-containing protein</fullName>
    </recommendedName>
</protein>
<dbReference type="InterPro" id="IPR003140">
    <property type="entry name" value="PLipase/COase/thioEstase"/>
</dbReference>
<reference evidence="2 3" key="1">
    <citation type="submission" date="2016-10" db="EMBL/GenBank/DDBJ databases">
        <title>Marinobacter salinus sp. nov., a moderately halophilic bacterium isolated from a tidal flat environment.</title>
        <authorList>
            <person name="Park S.-J."/>
        </authorList>
    </citation>
    <scope>NUCLEOTIDE SEQUENCE [LARGE SCALE GENOMIC DNA]</scope>
    <source>
        <strain evidence="2 3">Hb8</strain>
    </source>
</reference>
<dbReference type="Pfam" id="PF02230">
    <property type="entry name" value="Abhydrolase_2"/>
    <property type="match status" value="1"/>
</dbReference>
<dbReference type="SUPFAM" id="SSF53474">
    <property type="entry name" value="alpha/beta-Hydrolases"/>
    <property type="match status" value="1"/>
</dbReference>
<proteinExistence type="predicted"/>
<dbReference type="KEGG" id="msq:BKP64_16100"/>
<gene>
    <name evidence="2" type="ORF">BKP64_16100</name>
</gene>
<sequence length="71" mass="7759">MHFTVLSREVDHAFIGGFSLGGALATEYALSDQKPRPEGLIALAPAWQPLFMARPHRSHSDKGISEVDCHS</sequence>
<feature type="domain" description="Phospholipase/carboxylesterase/thioesterase" evidence="1">
    <location>
        <begin position="11"/>
        <end position="70"/>
    </location>
</feature>
<dbReference type="Proteomes" id="UP000177445">
    <property type="component" value="Chromosome"/>
</dbReference>
<evidence type="ECO:0000313" key="3">
    <source>
        <dbReference type="Proteomes" id="UP000177445"/>
    </source>
</evidence>
<evidence type="ECO:0000259" key="1">
    <source>
        <dbReference type="Pfam" id="PF02230"/>
    </source>
</evidence>
<evidence type="ECO:0000313" key="2">
    <source>
        <dbReference type="EMBL" id="AOY89568.1"/>
    </source>
</evidence>
<organism evidence="2 3">
    <name type="scientific">Marinobacter salinus</name>
    <dbReference type="NCBI Taxonomy" id="1874317"/>
    <lineage>
        <taxon>Bacteria</taxon>
        <taxon>Pseudomonadati</taxon>
        <taxon>Pseudomonadota</taxon>
        <taxon>Gammaproteobacteria</taxon>
        <taxon>Pseudomonadales</taxon>
        <taxon>Marinobacteraceae</taxon>
        <taxon>Marinobacter</taxon>
    </lineage>
</organism>
<dbReference type="AlphaFoldDB" id="A0A1D9GPL3"/>
<dbReference type="EMBL" id="CP017715">
    <property type="protein sequence ID" value="AOY89568.1"/>
    <property type="molecule type" value="Genomic_DNA"/>
</dbReference>
<dbReference type="GO" id="GO:0016787">
    <property type="term" value="F:hydrolase activity"/>
    <property type="evidence" value="ECO:0007669"/>
    <property type="project" value="InterPro"/>
</dbReference>
<accession>A0A1D9GPL3</accession>
<name>A0A1D9GPL3_9GAMM</name>
<dbReference type="STRING" id="1874317.BKP64_16100"/>
<dbReference type="InterPro" id="IPR029058">
    <property type="entry name" value="AB_hydrolase_fold"/>
</dbReference>
<keyword evidence="3" id="KW-1185">Reference proteome</keyword>
<dbReference type="Gene3D" id="3.40.50.1820">
    <property type="entry name" value="alpha/beta hydrolase"/>
    <property type="match status" value="1"/>
</dbReference>